<name>A0ABT1YBI9_9FIRM</name>
<evidence type="ECO:0000313" key="1">
    <source>
        <dbReference type="EMBL" id="MCR6547031.1"/>
    </source>
</evidence>
<proteinExistence type="predicted"/>
<keyword evidence="2" id="KW-1185">Reference proteome</keyword>
<dbReference type="Proteomes" id="UP001524944">
    <property type="component" value="Unassembled WGS sequence"/>
</dbReference>
<dbReference type="EMBL" id="JANPWE010000017">
    <property type="protein sequence ID" value="MCR6547031.1"/>
    <property type="molecule type" value="Genomic_DNA"/>
</dbReference>
<sequence length="110" mass="12479">MSKQPFSPVRFECHQKIGKHFEHWSGAITRFINHGSHYEIYISSRSGFVFIVGEYLNGAFISIPAFNVGSDLADYGDYFWNNERLASIMNPVDAATIAEALRTLNSNKFI</sequence>
<reference evidence="1 2" key="1">
    <citation type="submission" date="2022-08" db="EMBL/GenBank/DDBJ databases">
        <title>Proteogenomics of the novel Dehalobacterium formicoaceticum strain EZ94 highlights a key role of methyltransferases during anaerobic dichloromethane degradation.</title>
        <authorList>
            <person name="Wasmund K."/>
        </authorList>
    </citation>
    <scope>NUCLEOTIDE SEQUENCE [LARGE SCALE GENOMIC DNA]</scope>
    <source>
        <strain evidence="1 2">EZ94</strain>
    </source>
</reference>
<comment type="caution">
    <text evidence="1">The sequence shown here is derived from an EMBL/GenBank/DDBJ whole genome shotgun (WGS) entry which is preliminary data.</text>
</comment>
<gene>
    <name evidence="1" type="ORF">NVS47_16195</name>
</gene>
<protein>
    <submittedName>
        <fullName evidence="1">Uncharacterized protein</fullName>
    </submittedName>
</protein>
<evidence type="ECO:0000313" key="2">
    <source>
        <dbReference type="Proteomes" id="UP001524944"/>
    </source>
</evidence>
<dbReference type="Pfam" id="PF20323">
    <property type="entry name" value="DUF6618"/>
    <property type="match status" value="1"/>
</dbReference>
<dbReference type="InterPro" id="IPR046726">
    <property type="entry name" value="DUF6618"/>
</dbReference>
<organism evidence="1 2">
    <name type="scientific">Dehalobacterium formicoaceticum</name>
    <dbReference type="NCBI Taxonomy" id="51515"/>
    <lineage>
        <taxon>Bacteria</taxon>
        <taxon>Bacillati</taxon>
        <taxon>Bacillota</taxon>
        <taxon>Clostridia</taxon>
        <taxon>Eubacteriales</taxon>
        <taxon>Peptococcaceae</taxon>
        <taxon>Dehalobacterium</taxon>
    </lineage>
</organism>
<accession>A0ABT1YBI9</accession>
<dbReference type="RefSeq" id="WP_089611947.1">
    <property type="nucleotide sequence ID" value="NZ_CP022121.1"/>
</dbReference>